<dbReference type="Gene3D" id="1.10.12.10">
    <property type="entry name" value="Lyase 2-enoyl-coa Hydratase, Chain A, domain 2"/>
    <property type="match status" value="1"/>
</dbReference>
<dbReference type="PANTHER" id="PTHR11941:SF54">
    <property type="entry name" value="ENOYL-COA HYDRATASE, MITOCHONDRIAL"/>
    <property type="match status" value="1"/>
</dbReference>
<proteinExistence type="inferred from homology"/>
<dbReference type="Pfam" id="PF00378">
    <property type="entry name" value="ECH_1"/>
    <property type="match status" value="1"/>
</dbReference>
<dbReference type="NCBIfam" id="NF005700">
    <property type="entry name" value="PRK07511.1"/>
    <property type="match status" value="1"/>
</dbReference>
<dbReference type="InterPro" id="IPR018376">
    <property type="entry name" value="Enoyl-CoA_hyd/isom_CS"/>
</dbReference>
<dbReference type="EMBL" id="BMDI01000001">
    <property type="protein sequence ID" value="GGI16490.1"/>
    <property type="molecule type" value="Genomic_DNA"/>
</dbReference>
<dbReference type="RefSeq" id="WP_188379626.1">
    <property type="nucleotide sequence ID" value="NZ_BMDI01000001.1"/>
</dbReference>
<keyword evidence="2" id="KW-0456">Lyase</keyword>
<organism evidence="4 5">
    <name type="scientific">Oxalicibacterium faecigallinarum</name>
    <dbReference type="NCBI Taxonomy" id="573741"/>
    <lineage>
        <taxon>Bacteria</taxon>
        <taxon>Pseudomonadati</taxon>
        <taxon>Pseudomonadota</taxon>
        <taxon>Betaproteobacteria</taxon>
        <taxon>Burkholderiales</taxon>
        <taxon>Oxalobacteraceae</taxon>
        <taxon>Oxalicibacterium</taxon>
    </lineage>
</organism>
<dbReference type="Proteomes" id="UP000642180">
    <property type="component" value="Unassembled WGS sequence"/>
</dbReference>
<dbReference type="Gene3D" id="3.90.226.10">
    <property type="entry name" value="2-enoyl-CoA Hydratase, Chain A, domain 1"/>
    <property type="match status" value="1"/>
</dbReference>
<dbReference type="GO" id="GO:0016829">
    <property type="term" value="F:lyase activity"/>
    <property type="evidence" value="ECO:0007669"/>
    <property type="project" value="UniProtKB-KW"/>
</dbReference>
<keyword evidence="5" id="KW-1185">Reference proteome</keyword>
<accession>A0A8J3EYZ9</accession>
<comment type="caution">
    <text evidence="4">The sequence shown here is derived from an EMBL/GenBank/DDBJ whole genome shotgun (WGS) entry which is preliminary data.</text>
</comment>
<name>A0A8J3EYZ9_9BURK</name>
<evidence type="ECO:0000256" key="3">
    <source>
        <dbReference type="RuleBase" id="RU003707"/>
    </source>
</evidence>
<dbReference type="SUPFAM" id="SSF52096">
    <property type="entry name" value="ClpP/crotonase"/>
    <property type="match status" value="1"/>
</dbReference>
<dbReference type="GO" id="GO:0006635">
    <property type="term" value="P:fatty acid beta-oxidation"/>
    <property type="evidence" value="ECO:0007669"/>
    <property type="project" value="TreeGrafter"/>
</dbReference>
<dbReference type="NCBIfam" id="NF046063">
    <property type="entry name" value="oxepin_alt"/>
    <property type="match status" value="1"/>
</dbReference>
<dbReference type="AlphaFoldDB" id="A0A8J3EYZ9"/>
<gene>
    <name evidence="4" type="ORF">GCM10008066_04220</name>
</gene>
<evidence type="ECO:0000256" key="1">
    <source>
        <dbReference type="ARBA" id="ARBA00005254"/>
    </source>
</evidence>
<evidence type="ECO:0000313" key="5">
    <source>
        <dbReference type="Proteomes" id="UP000642180"/>
    </source>
</evidence>
<protein>
    <submittedName>
        <fullName evidence="4">Enoyl-CoA hydratase</fullName>
    </submittedName>
</protein>
<comment type="similarity">
    <text evidence="1 3">Belongs to the enoyl-CoA hydratase/isomerase family.</text>
</comment>
<dbReference type="InterPro" id="IPR029045">
    <property type="entry name" value="ClpP/crotonase-like_dom_sf"/>
</dbReference>
<evidence type="ECO:0000313" key="4">
    <source>
        <dbReference type="EMBL" id="GGI16490.1"/>
    </source>
</evidence>
<dbReference type="InterPro" id="IPR001753">
    <property type="entry name" value="Enoyl-CoA_hydra/iso"/>
</dbReference>
<dbReference type="PROSITE" id="PS00166">
    <property type="entry name" value="ENOYL_COA_HYDRATASE"/>
    <property type="match status" value="1"/>
</dbReference>
<dbReference type="PANTHER" id="PTHR11941">
    <property type="entry name" value="ENOYL-COA HYDRATASE-RELATED"/>
    <property type="match status" value="1"/>
</dbReference>
<sequence>MTAEIQASRHNATLILTLSNPGAKNALHPDMFAAAIEVLSTAERDDSIRAVVLTGADDFFCAGGNLNRLLEHRKMDPLKQTEGVDLLRGWIEAIRDCPKPVIAAVEGAAAGAGFSLALACDLIVAGKTSRFAMSYVKVGLTPDGGGSWFLSQALPRQLATELMIEGKPIAAERLHNLGLINRLVADGSTLTKALEWADELAGLSDNAMDRIKLLVREAADNSLSRHFEAERRHFVEALNHPHAEEGIHAFIEKRTPHYK</sequence>
<dbReference type="InterPro" id="IPR014748">
    <property type="entry name" value="Enoyl-CoA_hydra_C"/>
</dbReference>
<reference evidence="5" key="1">
    <citation type="journal article" date="2019" name="Int. J. Syst. Evol. Microbiol.">
        <title>The Global Catalogue of Microorganisms (GCM) 10K type strain sequencing project: providing services to taxonomists for standard genome sequencing and annotation.</title>
        <authorList>
            <consortium name="The Broad Institute Genomics Platform"/>
            <consortium name="The Broad Institute Genome Sequencing Center for Infectious Disease"/>
            <person name="Wu L."/>
            <person name="Ma J."/>
        </authorList>
    </citation>
    <scope>NUCLEOTIDE SEQUENCE [LARGE SCALE GENOMIC DNA]</scope>
    <source>
        <strain evidence="5">CCM 2767</strain>
    </source>
</reference>
<evidence type="ECO:0000256" key="2">
    <source>
        <dbReference type="ARBA" id="ARBA00023239"/>
    </source>
</evidence>
<dbReference type="CDD" id="cd06558">
    <property type="entry name" value="crotonase-like"/>
    <property type="match status" value="1"/>
</dbReference>